<dbReference type="NCBIfam" id="TIGR03346">
    <property type="entry name" value="chaperone_ClpB"/>
    <property type="match status" value="1"/>
</dbReference>
<comment type="caution">
    <text evidence="14">The sequence shown here is derived from an EMBL/GenBank/DDBJ whole genome shotgun (WGS) entry which is preliminary data.</text>
</comment>
<keyword evidence="5 11" id="KW-0346">Stress response</keyword>
<evidence type="ECO:0000256" key="2">
    <source>
        <dbReference type="ARBA" id="ARBA00022737"/>
    </source>
</evidence>
<proteinExistence type="inferred from homology"/>
<keyword evidence="11" id="KW-0963">Cytoplasm</keyword>
<evidence type="ECO:0000313" key="15">
    <source>
        <dbReference type="Proteomes" id="UP001166784"/>
    </source>
</evidence>
<dbReference type="RefSeq" id="WP_241059571.1">
    <property type="nucleotide sequence ID" value="NZ_JAKWJU010000002.1"/>
</dbReference>
<dbReference type="InterPro" id="IPR019489">
    <property type="entry name" value="Clp_ATPase_C"/>
</dbReference>
<dbReference type="Pfam" id="PF10431">
    <property type="entry name" value="ClpB_D2-small"/>
    <property type="match status" value="1"/>
</dbReference>
<keyword evidence="15" id="KW-1185">Reference proteome</keyword>
<dbReference type="PROSITE" id="PS00871">
    <property type="entry name" value="CLPAB_2"/>
    <property type="match status" value="1"/>
</dbReference>
<dbReference type="PRINTS" id="PR00300">
    <property type="entry name" value="CLPPROTEASEA"/>
</dbReference>
<evidence type="ECO:0000256" key="11">
    <source>
        <dbReference type="RuleBase" id="RU362034"/>
    </source>
</evidence>
<dbReference type="InterPro" id="IPR001270">
    <property type="entry name" value="ClpA/B"/>
</dbReference>
<dbReference type="PROSITE" id="PS00870">
    <property type="entry name" value="CLPAB_1"/>
    <property type="match status" value="1"/>
</dbReference>
<dbReference type="InterPro" id="IPR003593">
    <property type="entry name" value="AAA+_ATPase"/>
</dbReference>
<dbReference type="Pfam" id="PF07724">
    <property type="entry name" value="AAA_2"/>
    <property type="match status" value="1"/>
</dbReference>
<dbReference type="CDD" id="cd00009">
    <property type="entry name" value="AAA"/>
    <property type="match status" value="1"/>
</dbReference>
<evidence type="ECO:0000256" key="5">
    <source>
        <dbReference type="ARBA" id="ARBA00023016"/>
    </source>
</evidence>
<dbReference type="InterPro" id="IPR027417">
    <property type="entry name" value="P-loop_NTPase"/>
</dbReference>
<dbReference type="InterPro" id="IPR028299">
    <property type="entry name" value="ClpA/B_CS2"/>
</dbReference>
<keyword evidence="7 10" id="KW-0143">Chaperone</keyword>
<dbReference type="SMART" id="SM01086">
    <property type="entry name" value="ClpB_D2-small"/>
    <property type="match status" value="1"/>
</dbReference>
<dbReference type="SUPFAM" id="SSF81923">
    <property type="entry name" value="Double Clp-N motif"/>
    <property type="match status" value="1"/>
</dbReference>
<comment type="subunit">
    <text evidence="8">Homohexamer. The oligomerization is ATP-dependent.</text>
</comment>
<evidence type="ECO:0000256" key="4">
    <source>
        <dbReference type="ARBA" id="ARBA00022840"/>
    </source>
</evidence>
<dbReference type="Pfam" id="PF02861">
    <property type="entry name" value="Clp_N"/>
    <property type="match status" value="1"/>
</dbReference>
<comment type="subunit">
    <text evidence="11">Homohexamer; The oligomerization is ATP-dependent.</text>
</comment>
<dbReference type="PROSITE" id="PS51903">
    <property type="entry name" value="CLP_R"/>
    <property type="match status" value="1"/>
</dbReference>
<feature type="coiled-coil region" evidence="11">
    <location>
        <begin position="414"/>
        <end position="538"/>
    </location>
</feature>
<dbReference type="PANTHER" id="PTHR11638:SF18">
    <property type="entry name" value="HEAT SHOCK PROTEIN 104"/>
    <property type="match status" value="1"/>
</dbReference>
<reference evidence="14" key="1">
    <citation type="submission" date="2022-03" db="EMBL/GenBank/DDBJ databases">
        <authorList>
            <person name="Santos J.D.N."/>
            <person name="Kallscheuer N."/>
            <person name="Jogler C."/>
            <person name="Lage O.M."/>
        </authorList>
    </citation>
    <scope>NUCLEOTIDE SEQUENCE</scope>
    <source>
        <strain evidence="14">M600PL45_2</strain>
    </source>
</reference>
<name>A0ABS9SYB6_9ACTN</name>
<feature type="compositionally biased region" description="Low complexity" evidence="12">
    <location>
        <begin position="877"/>
        <end position="886"/>
    </location>
</feature>
<evidence type="ECO:0000256" key="1">
    <source>
        <dbReference type="ARBA" id="ARBA00008675"/>
    </source>
</evidence>
<dbReference type="Pfam" id="PF17871">
    <property type="entry name" value="AAA_lid_9"/>
    <property type="match status" value="1"/>
</dbReference>
<evidence type="ECO:0000256" key="9">
    <source>
        <dbReference type="PROSITE-ProRule" id="PRU01251"/>
    </source>
</evidence>
<keyword evidence="3 10" id="KW-0547">Nucleotide-binding</keyword>
<dbReference type="InterPro" id="IPR018368">
    <property type="entry name" value="ClpA/B_CS1"/>
</dbReference>
<reference evidence="14" key="2">
    <citation type="journal article" date="2023" name="Int. J. Syst. Evol. Microbiol.">
        <title>Streptomyces marispadix sp. nov., isolated from marine beach sediment of the Northern Coast of Portugal.</title>
        <authorList>
            <person name="dos Santos J.D.N."/>
            <person name="Vitorino I.R."/>
            <person name="Kallscheuer N."/>
            <person name="Srivastava A."/>
            <person name="Krautwurst S."/>
            <person name="Marz M."/>
            <person name="Jogler C."/>
            <person name="Lobo Da Cunha A."/>
            <person name="Catita J."/>
            <person name="Goncalves H."/>
            <person name="Gonzalez I."/>
            <person name="Reyes F."/>
            <person name="Lage O.M."/>
        </authorList>
    </citation>
    <scope>NUCLEOTIDE SEQUENCE</scope>
    <source>
        <strain evidence="14">M600PL45_2</strain>
    </source>
</reference>
<dbReference type="CDD" id="cd19499">
    <property type="entry name" value="RecA-like_ClpB_Hsp104-like"/>
    <property type="match status" value="1"/>
</dbReference>
<keyword evidence="6 11" id="KW-0175">Coiled coil</keyword>
<dbReference type="EMBL" id="JAKWJU010000002">
    <property type="protein sequence ID" value="MCH6161260.1"/>
    <property type="molecule type" value="Genomic_DNA"/>
</dbReference>
<gene>
    <name evidence="11 14" type="primary">clpB</name>
    <name evidence="14" type="ORF">MMA15_12885</name>
</gene>
<dbReference type="InterPro" id="IPR003959">
    <property type="entry name" value="ATPase_AAA_core"/>
</dbReference>
<dbReference type="Gene3D" id="1.10.1780.10">
    <property type="entry name" value="Clp, N-terminal domain"/>
    <property type="match status" value="1"/>
</dbReference>
<accession>A0ABS9SYB6</accession>
<evidence type="ECO:0000256" key="6">
    <source>
        <dbReference type="ARBA" id="ARBA00023054"/>
    </source>
</evidence>
<dbReference type="Proteomes" id="UP001166784">
    <property type="component" value="Unassembled WGS sequence"/>
</dbReference>
<keyword evidence="4 10" id="KW-0067">ATP-binding</keyword>
<dbReference type="InterPro" id="IPR017730">
    <property type="entry name" value="Chaperonin_ClpB"/>
</dbReference>
<evidence type="ECO:0000259" key="13">
    <source>
        <dbReference type="PROSITE" id="PS51903"/>
    </source>
</evidence>
<dbReference type="PANTHER" id="PTHR11638">
    <property type="entry name" value="ATP-DEPENDENT CLP PROTEASE"/>
    <property type="match status" value="1"/>
</dbReference>
<evidence type="ECO:0000256" key="3">
    <source>
        <dbReference type="ARBA" id="ARBA00022741"/>
    </source>
</evidence>
<evidence type="ECO:0000256" key="7">
    <source>
        <dbReference type="ARBA" id="ARBA00023186"/>
    </source>
</evidence>
<feature type="region of interest" description="Disordered" evidence="12">
    <location>
        <begin position="865"/>
        <end position="886"/>
    </location>
</feature>
<dbReference type="InterPro" id="IPR004176">
    <property type="entry name" value="Clp_R_N"/>
</dbReference>
<dbReference type="InterPro" id="IPR050130">
    <property type="entry name" value="ClpA_ClpB"/>
</dbReference>
<evidence type="ECO:0000313" key="14">
    <source>
        <dbReference type="EMBL" id="MCH6161260.1"/>
    </source>
</evidence>
<comment type="similarity">
    <text evidence="1 10">Belongs to the ClpA/ClpB family.</text>
</comment>
<protein>
    <recommendedName>
        <fullName evidence="11">Chaperone protein ClpB</fullName>
    </recommendedName>
</protein>
<keyword evidence="2 9" id="KW-0677">Repeat</keyword>
<dbReference type="Gene3D" id="3.40.50.300">
    <property type="entry name" value="P-loop containing nucleotide triphosphate hydrolases"/>
    <property type="match status" value="3"/>
</dbReference>
<comment type="subcellular location">
    <subcellularLocation>
        <location evidence="11">Cytoplasm</location>
    </subcellularLocation>
</comment>
<dbReference type="InterPro" id="IPR036628">
    <property type="entry name" value="Clp_N_dom_sf"/>
</dbReference>
<evidence type="ECO:0000256" key="8">
    <source>
        <dbReference type="ARBA" id="ARBA00026057"/>
    </source>
</evidence>
<evidence type="ECO:0000256" key="12">
    <source>
        <dbReference type="SAM" id="MobiDB-lite"/>
    </source>
</evidence>
<evidence type="ECO:0000256" key="10">
    <source>
        <dbReference type="RuleBase" id="RU004432"/>
    </source>
</evidence>
<organism evidence="14 15">
    <name type="scientific">Streptomyces marispadix</name>
    <dbReference type="NCBI Taxonomy" id="2922868"/>
    <lineage>
        <taxon>Bacteria</taxon>
        <taxon>Bacillati</taxon>
        <taxon>Actinomycetota</taxon>
        <taxon>Actinomycetes</taxon>
        <taxon>Kitasatosporales</taxon>
        <taxon>Streptomycetaceae</taxon>
        <taxon>Streptomyces</taxon>
    </lineage>
</organism>
<dbReference type="SUPFAM" id="SSF52540">
    <property type="entry name" value="P-loop containing nucleoside triphosphate hydrolases"/>
    <property type="match status" value="2"/>
</dbReference>
<comment type="function">
    <text evidence="11">Part of a stress-induced multi-chaperone system, it is involved in the recovery of the cell from heat-induced damage, in cooperation with DnaK, DnaJ and GrpE.</text>
</comment>
<dbReference type="Gene3D" id="1.10.8.60">
    <property type="match status" value="1"/>
</dbReference>
<dbReference type="InterPro" id="IPR041546">
    <property type="entry name" value="ClpA/ClpB_AAA_lid"/>
</dbReference>
<feature type="domain" description="Clp R" evidence="13">
    <location>
        <begin position="1"/>
        <end position="147"/>
    </location>
</feature>
<sequence length="886" mass="96999">MDAELTNKSREAISAANDRAVTDGHPDITPAHLLLALLQGEENENISDLIAAVEADQAALRSGAERQLAALPTVQGSTVSKPQPDRPLLAVIADATQRAKELGDAYVSTEHLLIGIAAKGGAMGDLLKEQGATDEKLLEAFQAARGSRRVTNPDPEGTYKALEKFGTDLTAAAREGKLDPVIGRDQEIRRVVQVLSRRTKNNPVLIGEPGVGKTAVVEGLAQRVVKGDVPESLRDKRLVALDLGAMVAGAKYRGEFEERLKTVLSEIKESDGQIITFIDELHTVVGAGAGGDSAMDAGNMLKPMLARGELRMVGATTLDEYRERIEKDAALERRFQQVLVAEPTVEDSIAILRGLKGRYEAHHKVQIADSALVAAAALSDRYITSRFLPDKAIDLVDEAASRLRMEIDSSPVEIDELQRAVDRLKMEEMALGNETDPGSVERLERLRRELADREEELRGLTARWEKEKQGLNRVGELKERLDDLRGQAERAQREGDFETASQLLYGEIPGVERELAEASAAEEEAAASQQERETMVKEEVGQDDIADVVASWTGIPAGRLLEGETQKLLRMEDELGRRLIGQTEAVRAVSDAVRRTRAGVADPDRPTGSFLFLGPTGVGKTELAKALADFLFDDERAMVRIDMSEYGEKHSVARLVGAPPGYVGYEEGGQLTEAVRRRPYSVVLLDEVEKAHHDVFDILLQVLDDGRLTDGQGRTVDFRNTILVLTSNLGSQYLMDPLEKEEEKREKVLATVRSSFRPEFLNRLDDVVVFSALSEDELGRIARLQIDGLRRRLADRRLELEVTPGALAWLAREGNDPAYGARPLRRLVQTAIGDQLAREILSGEVRDGDTVRVDHVDGWNGLMVGSAERAEPGSGGPEAAARLTKD</sequence>
<dbReference type="SMART" id="SM00382">
    <property type="entry name" value="AAA"/>
    <property type="match status" value="2"/>
</dbReference>
<dbReference type="Pfam" id="PF00004">
    <property type="entry name" value="AAA"/>
    <property type="match status" value="1"/>
</dbReference>